<evidence type="ECO:0000313" key="1">
    <source>
        <dbReference type="EMBL" id="KAI4387955.1"/>
    </source>
</evidence>
<accession>A0ACB9S9U1</accession>
<organism evidence="1 2">
    <name type="scientific">Melastoma candidum</name>
    <dbReference type="NCBI Taxonomy" id="119954"/>
    <lineage>
        <taxon>Eukaryota</taxon>
        <taxon>Viridiplantae</taxon>
        <taxon>Streptophyta</taxon>
        <taxon>Embryophyta</taxon>
        <taxon>Tracheophyta</taxon>
        <taxon>Spermatophyta</taxon>
        <taxon>Magnoliopsida</taxon>
        <taxon>eudicotyledons</taxon>
        <taxon>Gunneridae</taxon>
        <taxon>Pentapetalae</taxon>
        <taxon>rosids</taxon>
        <taxon>malvids</taxon>
        <taxon>Myrtales</taxon>
        <taxon>Melastomataceae</taxon>
        <taxon>Melastomatoideae</taxon>
        <taxon>Melastomateae</taxon>
        <taxon>Melastoma</taxon>
    </lineage>
</organism>
<keyword evidence="2" id="KW-1185">Reference proteome</keyword>
<gene>
    <name evidence="1" type="ORF">MLD38_000337</name>
</gene>
<comment type="caution">
    <text evidence="1">The sequence shown here is derived from an EMBL/GenBank/DDBJ whole genome shotgun (WGS) entry which is preliminary data.</text>
</comment>
<dbReference type="Proteomes" id="UP001057402">
    <property type="component" value="Chromosome 1"/>
</dbReference>
<sequence>MYKALLEPQGFRKGMDRHDGQVVGVPLIRVSSHYNVEANTFSLKLSQEVPRPQGNRSKSIMFIPIVIGLLDFNGKDLPLPSIYHDGTLESHEKDG</sequence>
<dbReference type="EMBL" id="CM042880">
    <property type="protein sequence ID" value="KAI4387955.1"/>
    <property type="molecule type" value="Genomic_DNA"/>
</dbReference>
<proteinExistence type="predicted"/>
<protein>
    <submittedName>
        <fullName evidence="1">Uncharacterized protein</fullName>
    </submittedName>
</protein>
<reference evidence="2" key="1">
    <citation type="journal article" date="2023" name="Front. Plant Sci.">
        <title>Chromosomal-level genome assembly of Melastoma candidum provides insights into trichome evolution.</title>
        <authorList>
            <person name="Zhong Y."/>
            <person name="Wu W."/>
            <person name="Sun C."/>
            <person name="Zou P."/>
            <person name="Liu Y."/>
            <person name="Dai S."/>
            <person name="Zhou R."/>
        </authorList>
    </citation>
    <scope>NUCLEOTIDE SEQUENCE [LARGE SCALE GENOMIC DNA]</scope>
</reference>
<evidence type="ECO:0000313" key="2">
    <source>
        <dbReference type="Proteomes" id="UP001057402"/>
    </source>
</evidence>
<name>A0ACB9S9U1_9MYRT</name>